<keyword evidence="1" id="KW-0175">Coiled coil</keyword>
<keyword evidence="4" id="KW-1185">Reference proteome</keyword>
<evidence type="ECO:0000256" key="2">
    <source>
        <dbReference type="SAM" id="MobiDB-lite"/>
    </source>
</evidence>
<evidence type="ECO:0000256" key="1">
    <source>
        <dbReference type="SAM" id="Coils"/>
    </source>
</evidence>
<feature type="compositionally biased region" description="Polar residues" evidence="2">
    <location>
        <begin position="64"/>
        <end position="76"/>
    </location>
</feature>
<reference evidence="3" key="1">
    <citation type="submission" date="2021-09" db="EMBL/GenBank/DDBJ databases">
        <authorList>
            <consortium name="AG Swart"/>
            <person name="Singh M."/>
            <person name="Singh A."/>
            <person name="Seah K."/>
            <person name="Emmerich C."/>
        </authorList>
    </citation>
    <scope>NUCLEOTIDE SEQUENCE</scope>
    <source>
        <strain evidence="3">ATCC30299</strain>
    </source>
</reference>
<evidence type="ECO:0000313" key="3">
    <source>
        <dbReference type="EMBL" id="CAG9313868.1"/>
    </source>
</evidence>
<organism evidence="3 4">
    <name type="scientific">Blepharisma stoltei</name>
    <dbReference type="NCBI Taxonomy" id="1481888"/>
    <lineage>
        <taxon>Eukaryota</taxon>
        <taxon>Sar</taxon>
        <taxon>Alveolata</taxon>
        <taxon>Ciliophora</taxon>
        <taxon>Postciliodesmatophora</taxon>
        <taxon>Heterotrichea</taxon>
        <taxon>Heterotrichida</taxon>
        <taxon>Blepharismidae</taxon>
        <taxon>Blepharisma</taxon>
    </lineage>
</organism>
<sequence length="196" mass="22352">MNSVYHLYNAEAKRNKENKLRMIADVIESDREPYKQPSRSAYLEGDDVYTEDKDLKSDGDARSEPSSAKTKQITNINDPLIQTTPLSKPEPLFKRKMVSIIQNNSDTKERISGSPQDCNGECLSRVISKMSEFLLLKFQETLNIEKTVMSELISNGISKDDLLLKLTNKAEELNRENAILKLENKGLKSMLDSWHK</sequence>
<dbReference type="AlphaFoldDB" id="A0AAU9IL16"/>
<dbReference type="EMBL" id="CAJZBQ010000011">
    <property type="protein sequence ID" value="CAG9313868.1"/>
    <property type="molecule type" value="Genomic_DNA"/>
</dbReference>
<feature type="region of interest" description="Disordered" evidence="2">
    <location>
        <begin position="28"/>
        <end position="76"/>
    </location>
</feature>
<feature type="compositionally biased region" description="Basic and acidic residues" evidence="2">
    <location>
        <begin position="50"/>
        <end position="63"/>
    </location>
</feature>
<comment type="caution">
    <text evidence="3">The sequence shown here is derived from an EMBL/GenBank/DDBJ whole genome shotgun (WGS) entry which is preliminary data.</text>
</comment>
<proteinExistence type="predicted"/>
<accession>A0AAU9IL16</accession>
<gene>
    <name evidence="3" type="ORF">BSTOLATCC_MIC9670</name>
</gene>
<name>A0AAU9IL16_9CILI</name>
<feature type="coiled-coil region" evidence="1">
    <location>
        <begin position="163"/>
        <end position="190"/>
    </location>
</feature>
<dbReference type="Proteomes" id="UP001162131">
    <property type="component" value="Unassembled WGS sequence"/>
</dbReference>
<evidence type="ECO:0000313" key="4">
    <source>
        <dbReference type="Proteomes" id="UP001162131"/>
    </source>
</evidence>
<protein>
    <submittedName>
        <fullName evidence="3">Uncharacterized protein</fullName>
    </submittedName>
</protein>